<proteinExistence type="predicted"/>
<dbReference type="SUPFAM" id="SSF53590">
    <property type="entry name" value="Nucleoside hydrolase"/>
    <property type="match status" value="1"/>
</dbReference>
<name>A0A0K1RCD2_9CORY</name>
<sequence length="325" mass="35295">MAEKIPFILDTDTAQDDCVAILLGAMSERAEMLGITMVAGNVGFERQIQNAQLTLNVMGKLGQIPIFTGCSQPMLRPWASAENVHGDGSGGLTMDFDAATAEDEHAVDALLRLTAERPGEVSVVAIGPLTNIAAAIVKDRQFVKNVKSLYIMGGSNNGRGNITPSAEFNFYVDPEAAQIVFTAGFERIVVLPWDPVTLVDATITRAEYDKRCAFGTPISDFFKAVCDTTLDFNESVGVDGSTHPDSATLAALLYPELVTKSSPYRVDVETASELTRGYSAMGWDKFDNFQPNAEVIEKFDKDAFFAILDDLLQTQTTPDKETWIA</sequence>
<dbReference type="KEGG" id="crie:AK829_07860"/>
<dbReference type="PANTHER" id="PTHR46190">
    <property type="entry name" value="SI:CH211-201H21.5-RELATED"/>
    <property type="match status" value="1"/>
</dbReference>
<dbReference type="PANTHER" id="PTHR46190:SF1">
    <property type="entry name" value="SI:CH211-201H21.5"/>
    <property type="match status" value="1"/>
</dbReference>
<evidence type="ECO:0000313" key="3">
    <source>
        <dbReference type="Proteomes" id="UP000060016"/>
    </source>
</evidence>
<protein>
    <submittedName>
        <fullName evidence="2">Nucleoside hydrolase</fullName>
    </submittedName>
</protein>
<dbReference type="RefSeq" id="WP_052205351.1">
    <property type="nucleotide sequence ID" value="NZ_CP012342.1"/>
</dbReference>
<evidence type="ECO:0000259" key="1">
    <source>
        <dbReference type="Pfam" id="PF01156"/>
    </source>
</evidence>
<dbReference type="EMBL" id="CP012342">
    <property type="protein sequence ID" value="AKV59085.1"/>
    <property type="molecule type" value="Genomic_DNA"/>
</dbReference>
<dbReference type="Pfam" id="PF01156">
    <property type="entry name" value="IU_nuc_hydro"/>
    <property type="match status" value="1"/>
</dbReference>
<evidence type="ECO:0000313" key="2">
    <source>
        <dbReference type="EMBL" id="AKV59085.1"/>
    </source>
</evidence>
<dbReference type="InterPro" id="IPR052775">
    <property type="entry name" value="IUN_hydrolase"/>
</dbReference>
<dbReference type="InterPro" id="IPR036452">
    <property type="entry name" value="Ribo_hydro-like"/>
</dbReference>
<dbReference type="STRING" id="156976.AK829_07860"/>
<feature type="domain" description="Inosine/uridine-preferring nucleoside hydrolase" evidence="1">
    <location>
        <begin position="8"/>
        <end position="305"/>
    </location>
</feature>
<gene>
    <name evidence="2" type="ORF">AK829_07860</name>
</gene>
<reference evidence="2 3" key="1">
    <citation type="submission" date="2015-08" db="EMBL/GenBank/DDBJ databases">
        <authorList>
            <person name="Babu N.S."/>
            <person name="Beckwith C.J."/>
            <person name="Beseler K.G."/>
            <person name="Brison A."/>
            <person name="Carone J.V."/>
            <person name="Caskin T.P."/>
            <person name="Diamond M."/>
            <person name="Durham M.E."/>
            <person name="Foxe J.M."/>
            <person name="Go M."/>
            <person name="Henderson B.A."/>
            <person name="Jones I.B."/>
            <person name="McGettigan J.A."/>
            <person name="Micheletti S.J."/>
            <person name="Nasrallah M.E."/>
            <person name="Ortiz D."/>
            <person name="Piller C.R."/>
            <person name="Privatt S.R."/>
            <person name="Schneider S.L."/>
            <person name="Sharp S."/>
            <person name="Smith T.C."/>
            <person name="Stanton J.D."/>
            <person name="Ullery H.E."/>
            <person name="Wilson R.J."/>
            <person name="Serrano M.G."/>
            <person name="Buck G."/>
            <person name="Lee V."/>
            <person name="Wang Y."/>
            <person name="Carvalho R."/>
            <person name="Voegtly L."/>
            <person name="Shi R."/>
            <person name="Duckworth R."/>
            <person name="Johnson A."/>
            <person name="Loviza R."/>
            <person name="Walstead R."/>
            <person name="Shah Z."/>
            <person name="Kiflezghi M."/>
            <person name="Wade K."/>
            <person name="Ball S.L."/>
            <person name="Bradley K.W."/>
            <person name="Asai D.J."/>
            <person name="Bowman C.A."/>
            <person name="Russell D.A."/>
            <person name="Pope W.H."/>
            <person name="Jacobs-Sera D."/>
            <person name="Hendrix R.W."/>
            <person name="Hatfull G.F."/>
        </authorList>
    </citation>
    <scope>NUCLEOTIDE SEQUENCE [LARGE SCALE GENOMIC DNA]</scope>
    <source>
        <strain evidence="2 3">PUDD_83A45</strain>
    </source>
</reference>
<dbReference type="Proteomes" id="UP000060016">
    <property type="component" value="Chromosome"/>
</dbReference>
<dbReference type="Gene3D" id="3.90.245.10">
    <property type="entry name" value="Ribonucleoside hydrolase-like"/>
    <property type="match status" value="1"/>
</dbReference>
<dbReference type="InterPro" id="IPR001910">
    <property type="entry name" value="Inosine/uridine_hydrolase_dom"/>
</dbReference>
<dbReference type="GO" id="GO:0016799">
    <property type="term" value="F:hydrolase activity, hydrolyzing N-glycosyl compounds"/>
    <property type="evidence" value="ECO:0007669"/>
    <property type="project" value="InterPro"/>
</dbReference>
<keyword evidence="2" id="KW-0378">Hydrolase</keyword>
<dbReference type="PATRIC" id="fig|156976.3.peg.1573"/>
<keyword evidence="3" id="KW-1185">Reference proteome</keyword>
<accession>A0A0K1RCD2</accession>
<dbReference type="AlphaFoldDB" id="A0A0K1RCD2"/>
<organism evidence="2 3">
    <name type="scientific">Corynebacterium riegelii</name>
    <dbReference type="NCBI Taxonomy" id="156976"/>
    <lineage>
        <taxon>Bacteria</taxon>
        <taxon>Bacillati</taxon>
        <taxon>Actinomycetota</taxon>
        <taxon>Actinomycetes</taxon>
        <taxon>Mycobacteriales</taxon>
        <taxon>Corynebacteriaceae</taxon>
        <taxon>Corynebacterium</taxon>
    </lineage>
</organism>